<keyword evidence="1" id="KW-0677">Repeat</keyword>
<sequence length="1230" mass="133678">MKRKWERILGLVLSAALSMSLFAPGAAAAGSATAETKSSSTDGVKIGAEVLLESETWKEHLKGKNVALVTNQVCVDKNMDHMADKLAADPDINLVCLFGGEHGVRGAYQAGAAVPHFQDPTTGLPAWSLYAGGTIAEHLNDMGFENPAPLDPEFTDPKSPSRPTMAMLTGNNGKWYEPVDVILFDLQEIGSKTWTYMYTLADVMTACVEANRYYEAKGEDHHVEFIVLDRPSTISSGVVEGTMTTPENASGISRYPLPSRYGLTMGELAKLYQGEGYKNYWTTGAPGSTANEYGATTTAPADWNWDDPSMANKISLADCDLTVIPCEGYTRDMYWDETGMGFILPSPNMPTWEAALLYTGTVWFEGPTINEGRGTTKAFELISAPYIDPIDLAQRMNELELPGVRFRAASITTYSANQTPTSYTNQLSHGVQIHITDKRACSPIQMQVALFLTLQTMYGGEGAEAFNMPNSVDTRVGVSWVREEIQAFPKGADKEQILAKTNEMLARMKTEMADYLTIRDKYLMKEYDTPADKTPVTTAQPVVTLGYENLLANHMDLLKDKKVGLVADQTSVDKDLNHLADTLIANGVNLTTLFSTGTGLRGEFQTSEAGSYTDSPVSQKGTGLPVYRLTDNGPTAEQLKDVDILLFDMQDSGTRANSRVYLMADCMLSCAENGVPFVVLDRPNPLGGDTYDGPVWESETMGQGYALPTRYGMTLGELAEMIKAEGHASGASLEKLDLTVIPMENWDREMYYDETGLQFVMSDPKIPTATTLLTYAGIGWLEGTGDWAASADDQKGMCSGWGTTKAYEFFGAPFIQPKMTEFVTALKEAGLPGVHFRMAAMTPWNNTTEAAAVKYPNKACYGAQLHIADEHAYSPVDTALTILTTLNKLFPDDTAQMFTAEFDNTVGNTWMKDDIKAGKTVAEIRAKFQAGLDAFGAKREQYLIYKEETPGIPDVPTVTTYSVTVEKAANGTVKAQPAWAAQGSTVTLTVAADEGYQLSSLTVTDRKGGAVTVTEKDGKYTFRMPASNVTVAAVFTAQQGDHSDNCPSTAYSDVNTSLWYHDAIDYVLTNSLMNGYGNGKFGPMDNLSRAMLAQILYNMEKKPAVTIPAQQFPDVAAGSWYTDAVYWAKANGIVDGYSDGRFAPDDSITREQLVTMLWRYAKYKGQDVSAAADLSAYQDGDQVSPYAAAAIQWACGAGVVQGSNGKLMPAATATRAEVAQILQNFVSEKA</sequence>
<keyword evidence="2" id="KW-0732">Signal</keyword>
<feature type="domain" description="SLH" evidence="3">
    <location>
        <begin position="1108"/>
        <end position="1171"/>
    </location>
</feature>
<dbReference type="InterPro" id="IPR048503">
    <property type="entry name" value="NamZ_C"/>
</dbReference>
<evidence type="ECO:0000313" key="4">
    <source>
        <dbReference type="EMBL" id="MEQ2442948.1"/>
    </source>
</evidence>
<dbReference type="PANTHER" id="PTHR42915:SF1">
    <property type="entry name" value="PEPTIDOGLYCAN BETA-N-ACETYLMURAMIDASE NAMZ"/>
    <property type="match status" value="1"/>
</dbReference>
<feature type="chain" id="PRO_5047261420" evidence="2">
    <location>
        <begin position="29"/>
        <end position="1230"/>
    </location>
</feature>
<dbReference type="Pfam" id="PF00395">
    <property type="entry name" value="SLH"/>
    <property type="match status" value="3"/>
</dbReference>
<dbReference type="PANTHER" id="PTHR42915">
    <property type="entry name" value="HYPOTHETICAL 460 KDA PROTEIN IN FEUA-SIGW INTERGENIC REGION [PRECURSOR]"/>
    <property type="match status" value="1"/>
</dbReference>
<name>A0ABV1EA94_9FIRM</name>
<accession>A0ABV1EA94</accession>
<feature type="domain" description="SLH" evidence="3">
    <location>
        <begin position="1174"/>
        <end position="1230"/>
    </location>
</feature>
<dbReference type="Pfam" id="PF18998">
    <property type="entry name" value="Flg_new_2"/>
    <property type="match status" value="1"/>
</dbReference>
<feature type="domain" description="SLH" evidence="3">
    <location>
        <begin position="1047"/>
        <end position="1107"/>
    </location>
</feature>
<proteinExistence type="predicted"/>
<reference evidence="4 5" key="1">
    <citation type="submission" date="2024-03" db="EMBL/GenBank/DDBJ databases">
        <title>Human intestinal bacterial collection.</title>
        <authorList>
            <person name="Pauvert C."/>
            <person name="Hitch T.C.A."/>
            <person name="Clavel T."/>
        </authorList>
    </citation>
    <scope>NUCLEOTIDE SEQUENCE [LARGE SCALE GENOMIC DNA]</scope>
    <source>
        <strain evidence="4 5">CLA-AP-H29</strain>
    </source>
</reference>
<evidence type="ECO:0000256" key="2">
    <source>
        <dbReference type="SAM" id="SignalP"/>
    </source>
</evidence>
<keyword evidence="5" id="KW-1185">Reference proteome</keyword>
<dbReference type="InterPro" id="IPR048502">
    <property type="entry name" value="NamZ_N"/>
</dbReference>
<dbReference type="Pfam" id="PF07075">
    <property type="entry name" value="NamZ_N"/>
    <property type="match status" value="3"/>
</dbReference>
<comment type="caution">
    <text evidence="4">The sequence shown here is derived from an EMBL/GenBank/DDBJ whole genome shotgun (WGS) entry which is preliminary data.</text>
</comment>
<dbReference type="PROSITE" id="PS51272">
    <property type="entry name" value="SLH"/>
    <property type="match status" value="3"/>
</dbReference>
<dbReference type="Proteomes" id="UP001464378">
    <property type="component" value="Unassembled WGS sequence"/>
</dbReference>
<dbReference type="Gene3D" id="3.40.50.12170">
    <property type="entry name" value="Uncharacterised protein PF07075, DUF1343"/>
    <property type="match status" value="2"/>
</dbReference>
<evidence type="ECO:0000259" key="3">
    <source>
        <dbReference type="PROSITE" id="PS51272"/>
    </source>
</evidence>
<evidence type="ECO:0000313" key="5">
    <source>
        <dbReference type="Proteomes" id="UP001464378"/>
    </source>
</evidence>
<dbReference type="InterPro" id="IPR044060">
    <property type="entry name" value="Bacterial_rp_domain"/>
</dbReference>
<dbReference type="EMBL" id="JBBMFK010000007">
    <property type="protein sequence ID" value="MEQ2442948.1"/>
    <property type="molecule type" value="Genomic_DNA"/>
</dbReference>
<dbReference type="InterPro" id="IPR008302">
    <property type="entry name" value="NamZ"/>
</dbReference>
<feature type="signal peptide" evidence="2">
    <location>
        <begin position="1"/>
        <end position="28"/>
    </location>
</feature>
<dbReference type="InterPro" id="IPR001119">
    <property type="entry name" value="SLH_dom"/>
</dbReference>
<organism evidence="4 5">
    <name type="scientific">Pseudoflavonifractor intestinihominis</name>
    <dbReference type="NCBI Taxonomy" id="3133171"/>
    <lineage>
        <taxon>Bacteria</taxon>
        <taxon>Bacillati</taxon>
        <taxon>Bacillota</taxon>
        <taxon>Clostridia</taxon>
        <taxon>Eubacteriales</taxon>
        <taxon>Oscillospiraceae</taxon>
        <taxon>Pseudoflavonifractor</taxon>
    </lineage>
</organism>
<protein>
    <submittedName>
        <fullName evidence="4">Exo-beta-N-acetylmuramidase NamZ domain-containing protein</fullName>
    </submittedName>
</protein>
<dbReference type="Gene3D" id="3.90.1150.140">
    <property type="match status" value="1"/>
</dbReference>
<dbReference type="RefSeq" id="WP_349231311.1">
    <property type="nucleotide sequence ID" value="NZ_JBBMFK010000007.1"/>
</dbReference>
<dbReference type="Pfam" id="PF20732">
    <property type="entry name" value="NamZ_C"/>
    <property type="match status" value="2"/>
</dbReference>
<gene>
    <name evidence="4" type="ORF">WMO64_05655</name>
</gene>
<evidence type="ECO:0000256" key="1">
    <source>
        <dbReference type="ARBA" id="ARBA00022737"/>
    </source>
</evidence>